<sequence>QDEPNNISTTVGSAQRCVPYQEPFSPELLELPRIHRLKSYHVPCQTNLDLRCFLDESYMCL</sequence>
<evidence type="ECO:0000313" key="3">
    <source>
        <dbReference type="EMBL" id="CAF4515099.1"/>
    </source>
</evidence>
<proteinExistence type="predicted"/>
<evidence type="ECO:0000313" key="1">
    <source>
        <dbReference type="EMBL" id="CAF1619924.1"/>
    </source>
</evidence>
<dbReference type="EMBL" id="CAJNOW010013326">
    <property type="protein sequence ID" value="CAF1619924.1"/>
    <property type="molecule type" value="Genomic_DNA"/>
</dbReference>
<evidence type="ECO:0000313" key="2">
    <source>
        <dbReference type="EMBL" id="CAF4136039.1"/>
    </source>
</evidence>
<evidence type="ECO:0000313" key="4">
    <source>
        <dbReference type="Proteomes" id="UP000663834"/>
    </source>
</evidence>
<name>A0A816C604_9BILA</name>
<dbReference type="AlphaFoldDB" id="A0A816C604"/>
<dbReference type="Proteomes" id="UP000681720">
    <property type="component" value="Unassembled WGS sequence"/>
</dbReference>
<protein>
    <submittedName>
        <fullName evidence="1">Uncharacterized protein</fullName>
    </submittedName>
</protein>
<dbReference type="EMBL" id="CAJOBJ010009356">
    <property type="protein sequence ID" value="CAF4136039.1"/>
    <property type="molecule type" value="Genomic_DNA"/>
</dbReference>
<dbReference type="Proteomes" id="UP000676336">
    <property type="component" value="Unassembled WGS sequence"/>
</dbReference>
<gene>
    <name evidence="2" type="ORF">GIL414_LOCUS18764</name>
    <name evidence="1" type="ORF">KQP761_LOCUS24530</name>
    <name evidence="3" type="ORF">SMN809_LOCUS35547</name>
</gene>
<accession>A0A816C604</accession>
<comment type="caution">
    <text evidence="1">The sequence shown here is derived from an EMBL/GenBank/DDBJ whole genome shotgun (WGS) entry which is preliminary data.</text>
</comment>
<reference evidence="1" key="1">
    <citation type="submission" date="2021-02" db="EMBL/GenBank/DDBJ databases">
        <authorList>
            <person name="Nowell W R."/>
        </authorList>
    </citation>
    <scope>NUCLEOTIDE SEQUENCE</scope>
</reference>
<dbReference type="EMBL" id="CAJOBI010085053">
    <property type="protein sequence ID" value="CAF4515099.1"/>
    <property type="molecule type" value="Genomic_DNA"/>
</dbReference>
<dbReference type="Proteomes" id="UP000663834">
    <property type="component" value="Unassembled WGS sequence"/>
</dbReference>
<organism evidence="1 4">
    <name type="scientific">Rotaria magnacalcarata</name>
    <dbReference type="NCBI Taxonomy" id="392030"/>
    <lineage>
        <taxon>Eukaryota</taxon>
        <taxon>Metazoa</taxon>
        <taxon>Spiralia</taxon>
        <taxon>Gnathifera</taxon>
        <taxon>Rotifera</taxon>
        <taxon>Eurotatoria</taxon>
        <taxon>Bdelloidea</taxon>
        <taxon>Philodinida</taxon>
        <taxon>Philodinidae</taxon>
        <taxon>Rotaria</taxon>
    </lineage>
</organism>
<feature type="non-terminal residue" evidence="1">
    <location>
        <position position="1"/>
    </location>
</feature>